<accession>A0A382PQC6</accession>
<organism evidence="2">
    <name type="scientific">marine metagenome</name>
    <dbReference type="NCBI Taxonomy" id="408172"/>
    <lineage>
        <taxon>unclassified sequences</taxon>
        <taxon>metagenomes</taxon>
        <taxon>ecological metagenomes</taxon>
    </lineage>
</organism>
<feature type="domain" description="Capsid Gp10A/Gp10B-like" evidence="1">
    <location>
        <begin position="61"/>
        <end position="277"/>
    </location>
</feature>
<evidence type="ECO:0000259" key="1">
    <source>
        <dbReference type="Pfam" id="PF21703"/>
    </source>
</evidence>
<proteinExistence type="predicted"/>
<dbReference type="EMBL" id="UINC01109054">
    <property type="protein sequence ID" value="SVC75613.1"/>
    <property type="molecule type" value="Genomic_DNA"/>
</dbReference>
<evidence type="ECO:0000313" key="2">
    <source>
        <dbReference type="EMBL" id="SVC75613.1"/>
    </source>
</evidence>
<gene>
    <name evidence="2" type="ORF">METZ01_LOCUS328467</name>
</gene>
<reference evidence="2" key="1">
    <citation type="submission" date="2018-05" db="EMBL/GenBank/DDBJ databases">
        <authorList>
            <person name="Lanie J.A."/>
            <person name="Ng W.-L."/>
            <person name="Kazmierczak K.M."/>
            <person name="Andrzejewski T.M."/>
            <person name="Davidsen T.M."/>
            <person name="Wayne K.J."/>
            <person name="Tettelin H."/>
            <person name="Glass J.I."/>
            <person name="Rusch D."/>
            <person name="Podicherti R."/>
            <person name="Tsui H.-C.T."/>
            <person name="Winkler M.E."/>
        </authorList>
    </citation>
    <scope>NUCLEOTIDE SEQUENCE</scope>
</reference>
<feature type="non-terminal residue" evidence="2">
    <location>
        <position position="285"/>
    </location>
</feature>
<protein>
    <recommendedName>
        <fullName evidence="1">Capsid Gp10A/Gp10B-like domain-containing protein</fullName>
    </recommendedName>
</protein>
<dbReference type="Pfam" id="PF21703">
    <property type="entry name" value="Gp10A-like"/>
    <property type="match status" value="1"/>
</dbReference>
<dbReference type="SUPFAM" id="SSF56563">
    <property type="entry name" value="Major capsid protein gp5"/>
    <property type="match status" value="1"/>
</dbReference>
<name>A0A382PQC6_9ZZZZ</name>
<dbReference type="AlphaFoldDB" id="A0A382PQC6"/>
<dbReference type="InterPro" id="IPR049301">
    <property type="entry name" value="Capsid_Gp10A/Gp10B-like_dom"/>
</dbReference>
<sequence length="285" mass="30501">MAQDYTAIHRAGVDNAATGAGTGRALFLKLYAGEVLTAFQSKNIMMPLHRVRTISKGKSAQFPMTGKYRDAGYHTPGKEIVPTAAKQGERIVSIDDLLVNAQFIPNIDDAMAHYDIRSIYTQEAGFGLGKVADQNILRLAIKGALCESAAMAALTAGAPMIQEYSTFDDEDFTRNVVIGATTGTGSDIAKSREPQSIAQAIMDAKRILQNADVPGDPFVVLNNDTYFDMFKVSGSNPLNDLVIFNRDIGGTGSPMTGSVPQILGMPVYVTNHLGSFGVGTNVWTS</sequence>